<accession>A0ABQ5V8L6</accession>
<dbReference type="Gene3D" id="2.60.120.10">
    <property type="entry name" value="Jelly Rolls"/>
    <property type="match status" value="1"/>
</dbReference>
<dbReference type="Pfam" id="PF06172">
    <property type="entry name" value="Cupin_5"/>
    <property type="match status" value="1"/>
</dbReference>
<dbReference type="PANTHER" id="PTHR33387">
    <property type="entry name" value="RMLC-LIKE JELLY ROLL FOLD PROTEIN"/>
    <property type="match status" value="1"/>
</dbReference>
<proteinExistence type="predicted"/>
<organism evidence="2 3">
    <name type="scientific">Algimonas ampicilliniresistens</name>
    <dbReference type="NCBI Taxonomy" id="1298735"/>
    <lineage>
        <taxon>Bacteria</taxon>
        <taxon>Pseudomonadati</taxon>
        <taxon>Pseudomonadota</taxon>
        <taxon>Alphaproteobacteria</taxon>
        <taxon>Maricaulales</taxon>
        <taxon>Robiginitomaculaceae</taxon>
        <taxon>Algimonas</taxon>
    </lineage>
</organism>
<reference evidence="2" key="1">
    <citation type="journal article" date="2014" name="Int. J. Syst. Evol. Microbiol.">
        <title>Complete genome of a new Firmicutes species belonging to the dominant human colonic microbiota ('Ruminococcus bicirculans') reveals two chromosomes and a selective capacity to utilize plant glucans.</title>
        <authorList>
            <consortium name="NISC Comparative Sequencing Program"/>
            <person name="Wegmann U."/>
            <person name="Louis P."/>
            <person name="Goesmann A."/>
            <person name="Henrissat B."/>
            <person name="Duncan S.H."/>
            <person name="Flint H.J."/>
        </authorList>
    </citation>
    <scope>NUCLEOTIDE SEQUENCE</scope>
    <source>
        <strain evidence="2">NBRC 108219</strain>
    </source>
</reference>
<feature type="domain" description="DUF985" evidence="1">
    <location>
        <begin position="6"/>
        <end position="135"/>
    </location>
</feature>
<evidence type="ECO:0000259" key="1">
    <source>
        <dbReference type="Pfam" id="PF06172"/>
    </source>
</evidence>
<comment type="caution">
    <text evidence="2">The sequence shown here is derived from an EMBL/GenBank/DDBJ whole genome shotgun (WGS) entry which is preliminary data.</text>
</comment>
<protein>
    <recommendedName>
        <fullName evidence="1">DUF985 domain-containing protein</fullName>
    </recommendedName>
</protein>
<evidence type="ECO:0000313" key="2">
    <source>
        <dbReference type="EMBL" id="GLQ23397.1"/>
    </source>
</evidence>
<keyword evidence="3" id="KW-1185">Reference proteome</keyword>
<gene>
    <name evidence="2" type="ORF">GCM10007853_12710</name>
</gene>
<dbReference type="InterPro" id="IPR014710">
    <property type="entry name" value="RmlC-like_jellyroll"/>
</dbReference>
<dbReference type="InterPro" id="IPR009327">
    <property type="entry name" value="Cupin_DUF985"/>
</dbReference>
<dbReference type="Proteomes" id="UP001161391">
    <property type="component" value="Unassembled WGS sequence"/>
</dbReference>
<dbReference type="SUPFAM" id="SSF51182">
    <property type="entry name" value="RmlC-like cupins"/>
    <property type="match status" value="1"/>
</dbReference>
<evidence type="ECO:0000313" key="3">
    <source>
        <dbReference type="Proteomes" id="UP001161391"/>
    </source>
</evidence>
<sequence length="155" mass="17371">MTEAAQSLIQRHKLQPHPEGGFYRETYRSEMRVETSAGDRSAGTAILYMLCGDDVSRFHRIDADEIWHHYEGGDLEIYSLEPDGATRVDVLGRDNLQVVIKAGVWFGAALSHADDHSLVGCTVSPGFEFDGFELADRESLLSDWPDAKDWVEKLT</sequence>
<dbReference type="InterPro" id="IPR011051">
    <property type="entry name" value="RmlC_Cupin_sf"/>
</dbReference>
<dbReference type="PANTHER" id="PTHR33387:SF3">
    <property type="entry name" value="DUF985 DOMAIN-CONTAINING PROTEIN"/>
    <property type="match status" value="1"/>
</dbReference>
<dbReference type="EMBL" id="BSNK01000001">
    <property type="protein sequence ID" value="GLQ23397.1"/>
    <property type="molecule type" value="Genomic_DNA"/>
</dbReference>
<reference evidence="2" key="2">
    <citation type="submission" date="2023-01" db="EMBL/GenBank/DDBJ databases">
        <title>Draft genome sequence of Algimonas ampicilliniresistens strain NBRC 108219.</title>
        <authorList>
            <person name="Sun Q."/>
            <person name="Mori K."/>
        </authorList>
    </citation>
    <scope>NUCLEOTIDE SEQUENCE</scope>
    <source>
        <strain evidence="2">NBRC 108219</strain>
    </source>
</reference>
<dbReference type="CDD" id="cd06121">
    <property type="entry name" value="cupin_YML079wp"/>
    <property type="match status" value="1"/>
</dbReference>
<dbReference type="RefSeq" id="WP_284388796.1">
    <property type="nucleotide sequence ID" value="NZ_BSNK01000001.1"/>
</dbReference>
<name>A0ABQ5V8L6_9PROT</name>
<dbReference type="InterPro" id="IPR039935">
    <property type="entry name" value="YML079W-like"/>
</dbReference>